<dbReference type="SUPFAM" id="SSF51905">
    <property type="entry name" value="FAD/NAD(P)-binding domain"/>
    <property type="match status" value="1"/>
</dbReference>
<feature type="signal peptide" evidence="4">
    <location>
        <begin position="1"/>
        <end position="23"/>
    </location>
</feature>
<sequence length="767" mass="80733">MTGRSLLAWLAFGFSLGSIGVQAQQSESFTDSKTGITYQQVTQGDYTFGIALSEAPSNDFIGRVSAQTATGWAGVSLGGRMSGSVMVVAWPNEGSIVSSLRKATGYSSPGVFTGTGSLKPIPAGNSIDNSSFTYTFLCEGCLQTDGSTFAADASSANIGYGLAASAVSSPSSPSSTLTFHSSGFGIFGVDITAARSSKFAEWAAQAEDPSSPGDPGGPPGGGNGTVPISNSTYDYIVVGGGPAGLIASQRLTETGRSVLLIERGKASTASSGGTQFVPFNDSLTYYDVPGVFYSLATATQGEGYCTDTAAIAGCILGGGGSVNGLAFIHPPTWDFDDHWPEGWKWSDVKAASERLYSRNPGTTSPSRDGKWYDNEVTDVMGPWLESNGWNRSDSILDPDDKIKSFGAPSINVANGLRAGPIQTYLPLAQATGKFKLELNMKVIRVIRTGSTMTGVEVETASGRQIINLNSGGSVVLAAGVMSTPRVLFNSGIGPVEQINIVKSGSASVTLPPESEWIELPVGKEIKDHSRYQIVFNVTKGLTTYSQDQLVHPSEVDEELYNAGSGVLTQSFQRLDAWRRITTTDGHNIMFQSYCNANANDTVTCGLMMTHGLTSRGTLEIDGAGTTLFTKEPWTNTDTDREAWALFINELLDMARKPDSPLVFSGGSNATADAILSTPVQPGIHIVGSAKIGTDDGRSNGTAVVDLDTKVYGTDNLFVVDASFHADLPTGNTQAIVMVAAERAVERIIALQGGDSTQRKKRVISFKA</sequence>
<keyword evidence="7" id="KW-1185">Reference proteome</keyword>
<keyword evidence="2" id="KW-0285">Flavoprotein</keyword>
<dbReference type="InterPro" id="IPR007867">
    <property type="entry name" value="GMC_OxRtase_C"/>
</dbReference>
<dbReference type="SUPFAM" id="SSF49344">
    <property type="entry name" value="CBD9-like"/>
    <property type="match status" value="1"/>
</dbReference>
<protein>
    <recommendedName>
        <fullName evidence="5">Glucose-methanol-choline oxidoreductase N-terminal domain-containing protein</fullName>
    </recommendedName>
</protein>
<dbReference type="EMBL" id="CABFNS010000771">
    <property type="protein sequence ID" value="VUC27578.1"/>
    <property type="molecule type" value="Genomic_DNA"/>
</dbReference>
<reference evidence="6 7" key="1">
    <citation type="submission" date="2019-06" db="EMBL/GenBank/DDBJ databases">
        <authorList>
            <person name="Broberg M."/>
        </authorList>
    </citation>
    <scope>NUCLEOTIDE SEQUENCE [LARGE SCALE GENOMIC DNA]</scope>
</reference>
<keyword evidence="4" id="KW-0732">Signal</keyword>
<evidence type="ECO:0000256" key="2">
    <source>
        <dbReference type="RuleBase" id="RU003968"/>
    </source>
</evidence>
<evidence type="ECO:0000256" key="1">
    <source>
        <dbReference type="ARBA" id="ARBA00010790"/>
    </source>
</evidence>
<dbReference type="InterPro" id="IPR053208">
    <property type="entry name" value="GMC_Oxidoreductase_CD"/>
</dbReference>
<dbReference type="CDD" id="cd09630">
    <property type="entry name" value="CDH_like_cytochrome"/>
    <property type="match status" value="1"/>
</dbReference>
<dbReference type="Pfam" id="PF00732">
    <property type="entry name" value="GMC_oxred_N"/>
    <property type="match status" value="1"/>
</dbReference>
<dbReference type="Gene3D" id="2.60.40.1210">
    <property type="entry name" value="Cellobiose dehydrogenase, cytochrome domain"/>
    <property type="match status" value="1"/>
</dbReference>
<dbReference type="Pfam" id="PF16010">
    <property type="entry name" value="CDH-cyt"/>
    <property type="match status" value="1"/>
</dbReference>
<gene>
    <name evidence="6" type="ORF">CLO192961_LOCUS214482</name>
</gene>
<dbReference type="Proteomes" id="UP000766486">
    <property type="component" value="Unassembled WGS sequence"/>
</dbReference>
<comment type="similarity">
    <text evidence="1 2">Belongs to the GMC oxidoreductase family.</text>
</comment>
<dbReference type="PANTHER" id="PTHR47190:SF4">
    <property type="entry name" value="DEHYDROGENASE, PUTATIVE-RELATED"/>
    <property type="match status" value="1"/>
</dbReference>
<comment type="caution">
    <text evidence="6">The sequence shown here is derived from an EMBL/GenBank/DDBJ whole genome shotgun (WGS) entry which is preliminary data.</text>
</comment>
<accession>A0ABY6UBC8</accession>
<dbReference type="InterPro" id="IPR015920">
    <property type="entry name" value="Cellobiose_DH-like_cyt"/>
</dbReference>
<evidence type="ECO:0000256" key="4">
    <source>
        <dbReference type="SAM" id="SignalP"/>
    </source>
</evidence>
<dbReference type="InterPro" id="IPR000172">
    <property type="entry name" value="GMC_OxRdtase_N"/>
</dbReference>
<feature type="region of interest" description="Disordered" evidence="3">
    <location>
        <begin position="202"/>
        <end position="225"/>
    </location>
</feature>
<evidence type="ECO:0000313" key="7">
    <source>
        <dbReference type="Proteomes" id="UP000766486"/>
    </source>
</evidence>
<feature type="domain" description="Glucose-methanol-choline oxidoreductase N-terminal" evidence="5">
    <location>
        <begin position="313"/>
        <end position="336"/>
    </location>
</feature>
<dbReference type="PANTHER" id="PTHR47190">
    <property type="entry name" value="DEHYDROGENASE, PUTATIVE-RELATED"/>
    <property type="match status" value="1"/>
</dbReference>
<evidence type="ECO:0000256" key="3">
    <source>
        <dbReference type="SAM" id="MobiDB-lite"/>
    </source>
</evidence>
<dbReference type="PROSITE" id="PS00623">
    <property type="entry name" value="GMC_OXRED_1"/>
    <property type="match status" value="1"/>
</dbReference>
<name>A0ABY6UBC8_BIOOC</name>
<feature type="chain" id="PRO_5046133194" description="Glucose-methanol-choline oxidoreductase N-terminal domain-containing protein" evidence="4">
    <location>
        <begin position="24"/>
        <end position="767"/>
    </location>
</feature>
<evidence type="ECO:0000259" key="5">
    <source>
        <dbReference type="PROSITE" id="PS00623"/>
    </source>
</evidence>
<evidence type="ECO:0000313" key="6">
    <source>
        <dbReference type="EMBL" id="VUC27578.1"/>
    </source>
</evidence>
<proteinExistence type="inferred from homology"/>
<dbReference type="Gene3D" id="3.50.50.60">
    <property type="entry name" value="FAD/NAD(P)-binding domain"/>
    <property type="match status" value="1"/>
</dbReference>
<dbReference type="SUPFAM" id="SSF54373">
    <property type="entry name" value="FAD-linked reductases, C-terminal domain"/>
    <property type="match status" value="1"/>
</dbReference>
<organism evidence="6 7">
    <name type="scientific">Bionectria ochroleuca</name>
    <name type="common">Gliocladium roseum</name>
    <dbReference type="NCBI Taxonomy" id="29856"/>
    <lineage>
        <taxon>Eukaryota</taxon>
        <taxon>Fungi</taxon>
        <taxon>Dikarya</taxon>
        <taxon>Ascomycota</taxon>
        <taxon>Pezizomycotina</taxon>
        <taxon>Sordariomycetes</taxon>
        <taxon>Hypocreomycetidae</taxon>
        <taxon>Hypocreales</taxon>
        <taxon>Bionectriaceae</taxon>
        <taxon>Clonostachys</taxon>
    </lineage>
</organism>
<keyword evidence="2" id="KW-0274">FAD</keyword>
<dbReference type="Gene3D" id="3.30.410.10">
    <property type="entry name" value="Cholesterol Oxidase, domain 2"/>
    <property type="match status" value="1"/>
</dbReference>
<dbReference type="InterPro" id="IPR036188">
    <property type="entry name" value="FAD/NAD-bd_sf"/>
</dbReference>
<dbReference type="Pfam" id="PF05199">
    <property type="entry name" value="GMC_oxred_C"/>
    <property type="match status" value="1"/>
</dbReference>